<dbReference type="InterPro" id="IPR006311">
    <property type="entry name" value="TAT_signal"/>
</dbReference>
<dbReference type="SUPFAM" id="SSF53807">
    <property type="entry name" value="Helical backbone' metal receptor"/>
    <property type="match status" value="1"/>
</dbReference>
<dbReference type="PANTHER" id="PTHR30532:SF25">
    <property type="entry name" value="IRON(III) DICITRATE-BINDING PERIPLASMIC PROTEIN"/>
    <property type="match status" value="1"/>
</dbReference>
<keyword evidence="3" id="KW-0813">Transport</keyword>
<comment type="caution">
    <text evidence="7">The sequence shown here is derived from an EMBL/GenBank/DDBJ whole genome shotgun (WGS) entry which is preliminary data.</text>
</comment>
<dbReference type="Gene3D" id="3.40.50.1980">
    <property type="entry name" value="Nitrogenase molybdenum iron protein domain"/>
    <property type="match status" value="2"/>
</dbReference>
<name>A0ABN3XEN8_9ACTN</name>
<evidence type="ECO:0000313" key="8">
    <source>
        <dbReference type="Proteomes" id="UP001500403"/>
    </source>
</evidence>
<sequence length="326" mass="34595">MTGTLRRRGLAAGSLAVTAALALSACGSSDQGKPSASAKSRTHTVKTAMGDVRVPDSPKRVVVLDTAELDSAITLGVKPVGATHTTAGPGFLSYLPEDEVAGIKDVGEMTTPNLEAVAALEPDLILTSRIRHGALYDELKALAPTVMTENTGYPWKENFQVHADALGKKAEAERAVADYTAHAAKVTEAIGGKDRAAKTDVNVVRFIEGADIRIYGRQNYIATVLADVGLGRPAITDKAKDGFSYDVSPEKINLAGEGADVVFHSTYGDPEKARQTQTLNSGLWKNMPAARAGKVFGVDDELWIQGIGYTAAHQILDEMRAHLTKK</sequence>
<dbReference type="InterPro" id="IPR002491">
    <property type="entry name" value="ABC_transptr_periplasmic_BD"/>
</dbReference>
<dbReference type="PANTHER" id="PTHR30532">
    <property type="entry name" value="IRON III DICITRATE-BINDING PERIPLASMIC PROTEIN"/>
    <property type="match status" value="1"/>
</dbReference>
<evidence type="ECO:0000256" key="1">
    <source>
        <dbReference type="ARBA" id="ARBA00004196"/>
    </source>
</evidence>
<evidence type="ECO:0000313" key="7">
    <source>
        <dbReference type="EMBL" id="GAA2951059.1"/>
    </source>
</evidence>
<organism evidence="7 8">
    <name type="scientific">Streptomyces enissocaesilis</name>
    <dbReference type="NCBI Taxonomy" id="332589"/>
    <lineage>
        <taxon>Bacteria</taxon>
        <taxon>Bacillati</taxon>
        <taxon>Actinomycetota</taxon>
        <taxon>Actinomycetes</taxon>
        <taxon>Kitasatosporales</taxon>
        <taxon>Streptomycetaceae</taxon>
        <taxon>Streptomyces</taxon>
        <taxon>Streptomyces rochei group</taxon>
    </lineage>
</organism>
<dbReference type="PROSITE" id="PS51318">
    <property type="entry name" value="TAT"/>
    <property type="match status" value="1"/>
</dbReference>
<keyword evidence="8" id="KW-1185">Reference proteome</keyword>
<feature type="chain" id="PRO_5046885190" evidence="5">
    <location>
        <begin position="23"/>
        <end position="326"/>
    </location>
</feature>
<comment type="subcellular location">
    <subcellularLocation>
        <location evidence="1">Cell envelope</location>
    </subcellularLocation>
</comment>
<dbReference type="Pfam" id="PF01497">
    <property type="entry name" value="Peripla_BP_2"/>
    <property type="match status" value="1"/>
</dbReference>
<protein>
    <submittedName>
        <fullName evidence="7">Iron-siderophore ABC transporter substrate-binding protein</fullName>
    </submittedName>
</protein>
<accession>A0ABN3XEN8</accession>
<reference evidence="7 8" key="1">
    <citation type="journal article" date="2019" name="Int. J. Syst. Evol. Microbiol.">
        <title>The Global Catalogue of Microorganisms (GCM) 10K type strain sequencing project: providing services to taxonomists for standard genome sequencing and annotation.</title>
        <authorList>
            <consortium name="The Broad Institute Genomics Platform"/>
            <consortium name="The Broad Institute Genome Sequencing Center for Infectious Disease"/>
            <person name="Wu L."/>
            <person name="Ma J."/>
        </authorList>
    </citation>
    <scope>NUCLEOTIDE SEQUENCE [LARGE SCALE GENOMIC DNA]</scope>
    <source>
        <strain evidence="7 8">JCM 9088</strain>
    </source>
</reference>
<feature type="domain" description="Fe/B12 periplasmic-binding" evidence="6">
    <location>
        <begin position="60"/>
        <end position="326"/>
    </location>
</feature>
<dbReference type="RefSeq" id="WP_344496910.1">
    <property type="nucleotide sequence ID" value="NZ_BAAAUD010000039.1"/>
</dbReference>
<dbReference type="Proteomes" id="UP001500403">
    <property type="component" value="Unassembled WGS sequence"/>
</dbReference>
<dbReference type="PROSITE" id="PS50983">
    <property type="entry name" value="FE_B12_PBP"/>
    <property type="match status" value="1"/>
</dbReference>
<gene>
    <name evidence="7" type="ORF">GCM10010446_40380</name>
</gene>
<feature type="signal peptide" evidence="5">
    <location>
        <begin position="1"/>
        <end position="22"/>
    </location>
</feature>
<evidence type="ECO:0000256" key="5">
    <source>
        <dbReference type="SAM" id="SignalP"/>
    </source>
</evidence>
<dbReference type="InterPro" id="IPR051313">
    <property type="entry name" value="Bact_iron-sidero_bind"/>
</dbReference>
<dbReference type="PROSITE" id="PS51257">
    <property type="entry name" value="PROKAR_LIPOPROTEIN"/>
    <property type="match status" value="1"/>
</dbReference>
<evidence type="ECO:0000256" key="4">
    <source>
        <dbReference type="ARBA" id="ARBA00022729"/>
    </source>
</evidence>
<evidence type="ECO:0000256" key="2">
    <source>
        <dbReference type="ARBA" id="ARBA00008814"/>
    </source>
</evidence>
<keyword evidence="4 5" id="KW-0732">Signal</keyword>
<proteinExistence type="inferred from homology"/>
<evidence type="ECO:0000256" key="3">
    <source>
        <dbReference type="ARBA" id="ARBA00022448"/>
    </source>
</evidence>
<dbReference type="CDD" id="cd01146">
    <property type="entry name" value="FhuD"/>
    <property type="match status" value="1"/>
</dbReference>
<dbReference type="EMBL" id="BAAAUD010000039">
    <property type="protein sequence ID" value="GAA2951059.1"/>
    <property type="molecule type" value="Genomic_DNA"/>
</dbReference>
<evidence type="ECO:0000259" key="6">
    <source>
        <dbReference type="PROSITE" id="PS50983"/>
    </source>
</evidence>
<comment type="similarity">
    <text evidence="2">Belongs to the bacterial solute-binding protein 8 family.</text>
</comment>